<dbReference type="EMBL" id="LLXH01000261">
    <property type="protein sequence ID" value="PKC69735.1"/>
    <property type="molecule type" value="Genomic_DNA"/>
</dbReference>
<dbReference type="EMBL" id="CAGKOT010000026">
    <property type="protein sequence ID" value="CAB5369288.1"/>
    <property type="molecule type" value="Genomic_DNA"/>
</dbReference>
<dbReference type="VEuPathDB" id="FungiDB:RhiirA1_455633"/>
<protein>
    <submittedName>
        <fullName evidence="1">Uncharacterized protein</fullName>
    </submittedName>
</protein>
<dbReference type="VEuPathDB" id="FungiDB:RhiirFUN_016663"/>
<evidence type="ECO:0000313" key="3">
    <source>
        <dbReference type="Proteomes" id="UP000232688"/>
    </source>
</evidence>
<evidence type="ECO:0000313" key="4">
    <source>
        <dbReference type="Proteomes" id="UP000684084"/>
    </source>
</evidence>
<name>A0A2I1E5Y5_9GLOM</name>
<dbReference type="Proteomes" id="UP000232688">
    <property type="component" value="Unassembled WGS sequence"/>
</dbReference>
<dbReference type="OrthoDB" id="2362167at2759"/>
<dbReference type="VEuPathDB" id="FungiDB:FUN_011773"/>
<sequence length="99" mass="11258">MKFKTTTNLSGTVPLAKYVNDKTYYRHAIQPEIYSGSDLVLSLVDDEQNVILLSASCTVSVRPIWREKIEKQLTKSCLGDIPANNEEDEVDTEEENFFI</sequence>
<reference evidence="2 3" key="2">
    <citation type="submission" date="2017-10" db="EMBL/GenBank/DDBJ databases">
        <title>Genome analyses suggest a sexual origin of heterokaryosis in a supposedly ancient asexual fungus.</title>
        <authorList>
            <person name="Corradi N."/>
            <person name="Sedzielewska K."/>
            <person name="Noel J."/>
            <person name="Charron P."/>
            <person name="Farinelli L."/>
            <person name="Marton T."/>
            <person name="Kruger M."/>
            <person name="Pelin A."/>
            <person name="Brachmann A."/>
            <person name="Corradi N."/>
        </authorList>
    </citation>
    <scope>NUCLEOTIDE SEQUENCE [LARGE SCALE GENOMIC DNA]</scope>
    <source>
        <strain evidence="2 3">A1</strain>
    </source>
</reference>
<gene>
    <name evidence="1" type="ORF">CHRIB12_LOCUS12117</name>
    <name evidence="2" type="ORF">RhiirA1_455633</name>
</gene>
<evidence type="ECO:0000313" key="1">
    <source>
        <dbReference type="EMBL" id="CAB5369288.1"/>
    </source>
</evidence>
<reference evidence="1" key="3">
    <citation type="submission" date="2020-05" db="EMBL/GenBank/DDBJ databases">
        <authorList>
            <person name="Rincon C."/>
            <person name="Sanders R I."/>
            <person name="Robbins C."/>
            <person name="Chaturvedi A."/>
        </authorList>
    </citation>
    <scope>NUCLEOTIDE SEQUENCE</scope>
    <source>
        <strain evidence="1">CHB12</strain>
    </source>
</reference>
<dbReference type="AlphaFoldDB" id="A0A2I1E5Y5"/>
<accession>A0A2I1E5Y5</accession>
<reference evidence="2 3" key="1">
    <citation type="submission" date="2017-10" db="EMBL/GenBank/DDBJ databases">
        <title>Extensive intraspecific genome diversity in a model arbuscular mycorrhizal fungus.</title>
        <authorList>
            <person name="Chen E.C.H."/>
            <person name="Morin E."/>
            <person name="Baudet D."/>
            <person name="Noel J."/>
            <person name="Ndikumana S."/>
            <person name="Charron P."/>
            <person name="St-Onge C."/>
            <person name="Giorgi J."/>
            <person name="Grigoriev I.V."/>
            <person name="Roux C."/>
            <person name="Martin F.M."/>
            <person name="Corradi N."/>
        </authorList>
    </citation>
    <scope>NUCLEOTIDE SEQUENCE [LARGE SCALE GENOMIC DNA]</scope>
    <source>
        <strain evidence="2 3">A1</strain>
    </source>
</reference>
<comment type="caution">
    <text evidence="1">The sequence shown here is derived from an EMBL/GenBank/DDBJ whole genome shotgun (WGS) entry which is preliminary data.</text>
</comment>
<evidence type="ECO:0000313" key="2">
    <source>
        <dbReference type="EMBL" id="PKC69735.1"/>
    </source>
</evidence>
<dbReference type="Proteomes" id="UP000684084">
    <property type="component" value="Unassembled WGS sequence"/>
</dbReference>
<organism evidence="1 4">
    <name type="scientific">Rhizophagus irregularis</name>
    <dbReference type="NCBI Taxonomy" id="588596"/>
    <lineage>
        <taxon>Eukaryota</taxon>
        <taxon>Fungi</taxon>
        <taxon>Fungi incertae sedis</taxon>
        <taxon>Mucoromycota</taxon>
        <taxon>Glomeromycotina</taxon>
        <taxon>Glomeromycetes</taxon>
        <taxon>Glomerales</taxon>
        <taxon>Glomeraceae</taxon>
        <taxon>Rhizophagus</taxon>
    </lineage>
</organism>
<proteinExistence type="predicted"/>